<dbReference type="STRING" id="180498.A0A067K6I8"/>
<keyword evidence="1" id="KW-0862">Zinc</keyword>
<dbReference type="InterPro" id="IPR044299">
    <property type="entry name" value="GIS3/ZFP5/ZFP6"/>
</dbReference>
<evidence type="ECO:0000313" key="3">
    <source>
        <dbReference type="EMBL" id="KDP27880.1"/>
    </source>
</evidence>
<keyword evidence="1" id="KW-0479">Metal-binding</keyword>
<dbReference type="Gene3D" id="3.30.160.60">
    <property type="entry name" value="Classic Zinc Finger"/>
    <property type="match status" value="1"/>
</dbReference>
<reference evidence="3 4" key="1">
    <citation type="journal article" date="2014" name="PLoS ONE">
        <title>Global Analysis of Gene Expression Profiles in Physic Nut (Jatropha curcas L.) Seedlings Exposed to Salt Stress.</title>
        <authorList>
            <person name="Zhang L."/>
            <person name="Zhang C."/>
            <person name="Wu P."/>
            <person name="Chen Y."/>
            <person name="Li M."/>
            <person name="Jiang H."/>
            <person name="Wu G."/>
        </authorList>
    </citation>
    <scope>NUCLEOTIDE SEQUENCE [LARGE SCALE GENOMIC DNA]</scope>
    <source>
        <strain evidence="4">cv. GZQX0401</strain>
        <tissue evidence="3">Young leaves</tissue>
    </source>
</reference>
<feature type="domain" description="C2H2-type" evidence="2">
    <location>
        <begin position="40"/>
        <end position="67"/>
    </location>
</feature>
<dbReference type="GO" id="GO:0000976">
    <property type="term" value="F:transcription cis-regulatory region binding"/>
    <property type="evidence" value="ECO:0007669"/>
    <property type="project" value="TreeGrafter"/>
</dbReference>
<dbReference type="PROSITE" id="PS00028">
    <property type="entry name" value="ZINC_FINGER_C2H2_1"/>
    <property type="match status" value="1"/>
</dbReference>
<dbReference type="GO" id="GO:0009736">
    <property type="term" value="P:cytokinin-activated signaling pathway"/>
    <property type="evidence" value="ECO:0007669"/>
    <property type="project" value="TreeGrafter"/>
</dbReference>
<dbReference type="GO" id="GO:0009740">
    <property type="term" value="P:gibberellic acid mediated signaling pathway"/>
    <property type="evidence" value="ECO:0007669"/>
    <property type="project" value="TreeGrafter"/>
</dbReference>
<proteinExistence type="predicted"/>
<keyword evidence="1" id="KW-0863">Zinc-finger</keyword>
<keyword evidence="4" id="KW-1185">Reference proteome</keyword>
<protein>
    <recommendedName>
        <fullName evidence="2">C2H2-type domain-containing protein</fullName>
    </recommendedName>
</protein>
<dbReference type="Proteomes" id="UP000027138">
    <property type="component" value="Unassembled WGS sequence"/>
</dbReference>
<dbReference type="GO" id="GO:0005634">
    <property type="term" value="C:nucleus"/>
    <property type="evidence" value="ECO:0007669"/>
    <property type="project" value="TreeGrafter"/>
</dbReference>
<dbReference type="AlphaFoldDB" id="A0A067K6I8"/>
<dbReference type="EMBL" id="KK914794">
    <property type="protein sequence ID" value="KDP27880.1"/>
    <property type="molecule type" value="Genomic_DNA"/>
</dbReference>
<dbReference type="SUPFAM" id="SSF57667">
    <property type="entry name" value="beta-beta-alpha zinc fingers"/>
    <property type="match status" value="1"/>
</dbReference>
<gene>
    <name evidence="3" type="ORF">JCGZ_18960</name>
</gene>
<dbReference type="PROSITE" id="PS50157">
    <property type="entry name" value="ZINC_FINGER_C2H2_2"/>
    <property type="match status" value="1"/>
</dbReference>
<dbReference type="GO" id="GO:0008270">
    <property type="term" value="F:zinc ion binding"/>
    <property type="evidence" value="ECO:0007669"/>
    <property type="project" value="UniProtKB-KW"/>
</dbReference>
<evidence type="ECO:0000313" key="4">
    <source>
        <dbReference type="Proteomes" id="UP000027138"/>
    </source>
</evidence>
<evidence type="ECO:0000256" key="1">
    <source>
        <dbReference type="PROSITE-ProRule" id="PRU00042"/>
    </source>
</evidence>
<dbReference type="InterPro" id="IPR036236">
    <property type="entry name" value="Znf_C2H2_sf"/>
</dbReference>
<dbReference type="Pfam" id="PF13912">
    <property type="entry name" value="zf-C2H2_6"/>
    <property type="match status" value="1"/>
</dbReference>
<dbReference type="GO" id="GO:0010090">
    <property type="term" value="P:trichome morphogenesis"/>
    <property type="evidence" value="ECO:0007669"/>
    <property type="project" value="InterPro"/>
</dbReference>
<accession>A0A067K6I8</accession>
<dbReference type="OrthoDB" id="772256at2759"/>
<organism evidence="3 4">
    <name type="scientific">Jatropha curcas</name>
    <name type="common">Barbados nut</name>
    <dbReference type="NCBI Taxonomy" id="180498"/>
    <lineage>
        <taxon>Eukaryota</taxon>
        <taxon>Viridiplantae</taxon>
        <taxon>Streptophyta</taxon>
        <taxon>Embryophyta</taxon>
        <taxon>Tracheophyta</taxon>
        <taxon>Spermatophyta</taxon>
        <taxon>Magnoliopsida</taxon>
        <taxon>eudicotyledons</taxon>
        <taxon>Gunneridae</taxon>
        <taxon>Pentapetalae</taxon>
        <taxon>rosids</taxon>
        <taxon>fabids</taxon>
        <taxon>Malpighiales</taxon>
        <taxon>Euphorbiaceae</taxon>
        <taxon>Crotonoideae</taxon>
        <taxon>Jatropheae</taxon>
        <taxon>Jatropha</taxon>
    </lineage>
</organism>
<dbReference type="PANTHER" id="PTHR46353">
    <property type="entry name" value="ZINC FINGER PROTEIN 5"/>
    <property type="match status" value="1"/>
</dbReference>
<sequence>MSASRKDADLEEKPSSDLRLFGFTVTDCEKSSVTAYSKRFECQYCHRGFANSQALGGHQNAHKRERGRAKRAQFTKVQRLITAIPIITKDSTGSRPSSICGSTGAGIATVSLCAPAPPSTGGAPQVVGPSGVGLRSAPPLIAQVNNGADDDVDLHLRLAPYS</sequence>
<evidence type="ECO:0000259" key="2">
    <source>
        <dbReference type="PROSITE" id="PS50157"/>
    </source>
</evidence>
<dbReference type="KEGG" id="jcu:105643673"/>
<dbReference type="InterPro" id="IPR013087">
    <property type="entry name" value="Znf_C2H2_type"/>
</dbReference>
<dbReference type="GO" id="GO:0003700">
    <property type="term" value="F:DNA-binding transcription factor activity"/>
    <property type="evidence" value="ECO:0007669"/>
    <property type="project" value="TreeGrafter"/>
</dbReference>
<name>A0A067K6I8_JATCU</name>
<dbReference type="PANTHER" id="PTHR46353:SF23">
    <property type="entry name" value="C2H2 ZINC FINGER-CONTAINING PROTEIN-RELATED"/>
    <property type="match status" value="1"/>
</dbReference>